<evidence type="ECO:0000313" key="10">
    <source>
        <dbReference type="EMBL" id="VVC95012.1"/>
    </source>
</evidence>
<comment type="subcellular location">
    <subcellularLocation>
        <location evidence="1">Nucleus</location>
    </subcellularLocation>
</comment>
<accession>A0A5E4QC38</accession>
<dbReference type="PROSITE" id="PS50157">
    <property type="entry name" value="ZINC_FINGER_C2H2_2"/>
    <property type="match status" value="5"/>
</dbReference>
<evidence type="ECO:0000256" key="1">
    <source>
        <dbReference type="ARBA" id="ARBA00004123"/>
    </source>
</evidence>
<feature type="region of interest" description="Disordered" evidence="8">
    <location>
        <begin position="18"/>
        <end position="61"/>
    </location>
</feature>
<feature type="compositionally biased region" description="Basic and acidic residues" evidence="8">
    <location>
        <begin position="48"/>
        <end position="61"/>
    </location>
</feature>
<dbReference type="InterPro" id="IPR013087">
    <property type="entry name" value="Znf_C2H2_type"/>
</dbReference>
<evidence type="ECO:0000256" key="4">
    <source>
        <dbReference type="ARBA" id="ARBA00022771"/>
    </source>
</evidence>
<dbReference type="PROSITE" id="PS00028">
    <property type="entry name" value="ZINC_FINGER_C2H2_1"/>
    <property type="match status" value="7"/>
</dbReference>
<feature type="domain" description="C2H2-type" evidence="9">
    <location>
        <begin position="225"/>
        <end position="253"/>
    </location>
</feature>
<feature type="domain" description="C2H2-type" evidence="9">
    <location>
        <begin position="284"/>
        <end position="311"/>
    </location>
</feature>
<feature type="domain" description="C2H2-type" evidence="9">
    <location>
        <begin position="312"/>
        <end position="337"/>
    </location>
</feature>
<dbReference type="GO" id="GO:0000981">
    <property type="term" value="F:DNA-binding transcription factor activity, RNA polymerase II-specific"/>
    <property type="evidence" value="ECO:0007669"/>
    <property type="project" value="TreeGrafter"/>
</dbReference>
<reference evidence="10 11" key="1">
    <citation type="submission" date="2017-07" db="EMBL/GenBank/DDBJ databases">
        <authorList>
            <person name="Talla V."/>
            <person name="Backstrom N."/>
        </authorList>
    </citation>
    <scope>NUCLEOTIDE SEQUENCE [LARGE SCALE GENOMIC DNA]</scope>
</reference>
<evidence type="ECO:0000313" key="11">
    <source>
        <dbReference type="Proteomes" id="UP000324832"/>
    </source>
</evidence>
<dbReference type="InterPro" id="IPR036236">
    <property type="entry name" value="Znf_C2H2_sf"/>
</dbReference>
<keyword evidence="4 7" id="KW-0863">Zinc-finger</keyword>
<feature type="domain" description="C2H2-type" evidence="9">
    <location>
        <begin position="254"/>
        <end position="283"/>
    </location>
</feature>
<dbReference type="Pfam" id="PF00096">
    <property type="entry name" value="zf-C2H2"/>
    <property type="match status" value="1"/>
</dbReference>
<gene>
    <name evidence="10" type="ORF">LSINAPIS_LOCUS6827</name>
</gene>
<dbReference type="SMART" id="SM00355">
    <property type="entry name" value="ZnF_C2H2"/>
    <property type="match status" value="9"/>
</dbReference>
<dbReference type="EMBL" id="FZQP02002203">
    <property type="protein sequence ID" value="VVC95012.1"/>
    <property type="molecule type" value="Genomic_DNA"/>
</dbReference>
<feature type="compositionally biased region" description="Polar residues" evidence="8">
    <location>
        <begin position="29"/>
        <end position="43"/>
    </location>
</feature>
<proteinExistence type="predicted"/>
<evidence type="ECO:0000256" key="2">
    <source>
        <dbReference type="ARBA" id="ARBA00022723"/>
    </source>
</evidence>
<evidence type="ECO:0000256" key="6">
    <source>
        <dbReference type="ARBA" id="ARBA00023242"/>
    </source>
</evidence>
<keyword evidence="3" id="KW-0677">Repeat</keyword>
<protein>
    <recommendedName>
        <fullName evidence="9">C2H2-type domain-containing protein</fullName>
    </recommendedName>
</protein>
<dbReference type="Gene3D" id="3.30.160.60">
    <property type="entry name" value="Classic Zinc Finger"/>
    <property type="match status" value="5"/>
</dbReference>
<dbReference type="GO" id="GO:0005634">
    <property type="term" value="C:nucleus"/>
    <property type="evidence" value="ECO:0007669"/>
    <property type="project" value="UniProtKB-SubCell"/>
</dbReference>
<dbReference type="SUPFAM" id="SSF57667">
    <property type="entry name" value="beta-beta-alpha zinc fingers"/>
    <property type="match status" value="2"/>
</dbReference>
<evidence type="ECO:0000256" key="3">
    <source>
        <dbReference type="ARBA" id="ARBA00022737"/>
    </source>
</evidence>
<name>A0A5E4QC38_9NEOP</name>
<evidence type="ECO:0000259" key="9">
    <source>
        <dbReference type="PROSITE" id="PS50157"/>
    </source>
</evidence>
<evidence type="ECO:0000256" key="8">
    <source>
        <dbReference type="SAM" id="MobiDB-lite"/>
    </source>
</evidence>
<sequence>MTSQTTRKMALLLKRRVFVAEHPPKESSPVANGTGISEKTSVNDNDEKDIKESHPNDDDTKTVQHIKFETEIKQEAIDSDDEAIWIVHTGDDVQEEQLHKLLNANTKKCPREQNSLTKHKCFNCSRIFPSAETLNTHKCRKRTRKRKPTDDNSVCVPTQEDFLKRAQGRPRSDNSLLKVKKTKSRENASQIVTCHNCNESFSSKVRLKFHMQFHDKTDLLTPEGYSCKECSLTLATETELFDHVHFQHHKQKKWQCPVEECGKMFFLRATLTKHSRTHTDTRRYVCVTCGKRFLDKQTLDEHGVTHLQIKPFQCHICLKQLTRRSRLRMHLRAHEEEVCMKLVFACGVCKRAFRNDIEAQEHTAKSTECIEEFTKMLKGEEVDQLSPTSGVVRSSNKYSAAMISSLTDAARVFYLEHSLNSHRAKHKGIKNPFTCHICKVSFATYSRCTTHKTTHGFYKRNATEGTSGGAGSTGILGYGGFPVVHRRMKHVNENFLFKCNHWSVAYHRKKVHGKTAQEDGGTTKIARQDYKIPCRDCDAVLPNKVALYKHRQDEHCDDAFDMDENEARCATSVDITCTIINFQRSARSSVRQTAPASEVPHVLANVPLGERARRAHARAHGRAAVPVRRVWRVLYTKVPHAYIKSLRCTISASRRLSRSI</sequence>
<keyword evidence="6" id="KW-0539">Nucleus</keyword>
<feature type="domain" description="C2H2-type" evidence="9">
    <location>
        <begin position="192"/>
        <end position="214"/>
    </location>
</feature>
<keyword evidence="5" id="KW-0862">Zinc</keyword>
<dbReference type="PANTHER" id="PTHR24394">
    <property type="entry name" value="ZINC FINGER PROTEIN"/>
    <property type="match status" value="1"/>
</dbReference>
<dbReference type="Proteomes" id="UP000324832">
    <property type="component" value="Unassembled WGS sequence"/>
</dbReference>
<dbReference type="AlphaFoldDB" id="A0A5E4QC38"/>
<dbReference type="GO" id="GO:0008270">
    <property type="term" value="F:zinc ion binding"/>
    <property type="evidence" value="ECO:0007669"/>
    <property type="project" value="UniProtKB-KW"/>
</dbReference>
<organism evidence="10 11">
    <name type="scientific">Leptidea sinapis</name>
    <dbReference type="NCBI Taxonomy" id="189913"/>
    <lineage>
        <taxon>Eukaryota</taxon>
        <taxon>Metazoa</taxon>
        <taxon>Ecdysozoa</taxon>
        <taxon>Arthropoda</taxon>
        <taxon>Hexapoda</taxon>
        <taxon>Insecta</taxon>
        <taxon>Pterygota</taxon>
        <taxon>Neoptera</taxon>
        <taxon>Endopterygota</taxon>
        <taxon>Lepidoptera</taxon>
        <taxon>Glossata</taxon>
        <taxon>Ditrysia</taxon>
        <taxon>Papilionoidea</taxon>
        <taxon>Pieridae</taxon>
        <taxon>Dismorphiinae</taxon>
        <taxon>Leptidea</taxon>
    </lineage>
</organism>
<dbReference type="PANTHER" id="PTHR24394:SF29">
    <property type="entry name" value="MYONEURIN"/>
    <property type="match status" value="1"/>
</dbReference>
<keyword evidence="2" id="KW-0479">Metal-binding</keyword>
<evidence type="ECO:0000256" key="5">
    <source>
        <dbReference type="ARBA" id="ARBA00022833"/>
    </source>
</evidence>
<evidence type="ECO:0000256" key="7">
    <source>
        <dbReference type="PROSITE-ProRule" id="PRU00042"/>
    </source>
</evidence>
<keyword evidence="11" id="KW-1185">Reference proteome</keyword>